<evidence type="ECO:0000256" key="2">
    <source>
        <dbReference type="SAM" id="Phobius"/>
    </source>
</evidence>
<evidence type="ECO:0000313" key="4">
    <source>
        <dbReference type="Proteomes" id="UP000578531"/>
    </source>
</evidence>
<protein>
    <recommendedName>
        <fullName evidence="5">Transmembrane protein</fullName>
    </recommendedName>
</protein>
<dbReference type="OrthoDB" id="5278907at2759"/>
<keyword evidence="4" id="KW-1185">Reference proteome</keyword>
<evidence type="ECO:0000313" key="3">
    <source>
        <dbReference type="EMBL" id="KAF6240688.1"/>
    </source>
</evidence>
<feature type="transmembrane region" description="Helical" evidence="2">
    <location>
        <begin position="58"/>
        <end position="78"/>
    </location>
</feature>
<accession>A0A8H6G529</accession>
<name>A0A8H6G529_9LECA</name>
<dbReference type="GeneID" id="59283034"/>
<reference evidence="3 4" key="1">
    <citation type="journal article" date="2020" name="Genomics">
        <title>Complete, high-quality genomes from long-read metagenomic sequencing of two wolf lichen thalli reveals enigmatic genome architecture.</title>
        <authorList>
            <person name="McKenzie S.K."/>
            <person name="Walston R.F."/>
            <person name="Allen J.L."/>
        </authorList>
    </citation>
    <scope>NUCLEOTIDE SEQUENCE [LARGE SCALE GENOMIC DNA]</scope>
    <source>
        <strain evidence="3">WasteWater2</strain>
    </source>
</reference>
<feature type="region of interest" description="Disordered" evidence="1">
    <location>
        <begin position="105"/>
        <end position="128"/>
    </location>
</feature>
<comment type="caution">
    <text evidence="3">The sequence shown here is derived from an EMBL/GenBank/DDBJ whole genome shotgun (WGS) entry which is preliminary data.</text>
</comment>
<evidence type="ECO:0008006" key="5">
    <source>
        <dbReference type="Google" id="ProtNLM"/>
    </source>
</evidence>
<dbReference type="Proteomes" id="UP000578531">
    <property type="component" value="Unassembled WGS sequence"/>
</dbReference>
<dbReference type="AlphaFoldDB" id="A0A8H6G529"/>
<keyword evidence="2" id="KW-0812">Transmembrane</keyword>
<keyword evidence="2" id="KW-1133">Transmembrane helix</keyword>
<evidence type="ECO:0000256" key="1">
    <source>
        <dbReference type="SAM" id="MobiDB-lite"/>
    </source>
</evidence>
<dbReference type="EMBL" id="JACCJC010000003">
    <property type="protein sequence ID" value="KAF6240688.1"/>
    <property type="molecule type" value="Genomic_DNA"/>
</dbReference>
<gene>
    <name evidence="3" type="ORF">HO173_001360</name>
</gene>
<organism evidence="3 4">
    <name type="scientific">Letharia columbiana</name>
    <dbReference type="NCBI Taxonomy" id="112416"/>
    <lineage>
        <taxon>Eukaryota</taxon>
        <taxon>Fungi</taxon>
        <taxon>Dikarya</taxon>
        <taxon>Ascomycota</taxon>
        <taxon>Pezizomycotina</taxon>
        <taxon>Lecanoromycetes</taxon>
        <taxon>OSLEUM clade</taxon>
        <taxon>Lecanoromycetidae</taxon>
        <taxon>Lecanorales</taxon>
        <taxon>Lecanorineae</taxon>
        <taxon>Parmeliaceae</taxon>
        <taxon>Letharia</taxon>
    </lineage>
</organism>
<proteinExistence type="predicted"/>
<sequence length="128" mass="15143">MRRLAEAPQHTIHNNPYKAQKEWPPDFTKLHPKYQFRLERRYRRRAKLRYSRPRWTKAVKLAASGSSFFILVYGVLFMDWGEMAGRDVKPFEGTREWVRNQISSIWTASSTTSPKTTEENGPPPKRPH</sequence>
<dbReference type="RefSeq" id="XP_037169947.1">
    <property type="nucleotide sequence ID" value="XM_037303300.1"/>
</dbReference>
<keyword evidence="2" id="KW-0472">Membrane</keyword>